<reference evidence="2" key="1">
    <citation type="submission" date="2021-02" db="EMBL/GenBank/DDBJ databases">
        <authorList>
            <person name="Dougan E. K."/>
            <person name="Rhodes N."/>
            <person name="Thang M."/>
            <person name="Chan C."/>
        </authorList>
    </citation>
    <scope>NUCLEOTIDE SEQUENCE</scope>
</reference>
<feature type="compositionally biased region" description="Basic and acidic residues" evidence="1">
    <location>
        <begin position="224"/>
        <end position="233"/>
    </location>
</feature>
<evidence type="ECO:0000313" key="2">
    <source>
        <dbReference type="EMBL" id="CAE7180035.1"/>
    </source>
</evidence>
<dbReference type="OrthoDB" id="410389at2759"/>
<protein>
    <submittedName>
        <fullName evidence="2">Uncharacterized protein</fullName>
    </submittedName>
</protein>
<comment type="caution">
    <text evidence="2">The sequence shown here is derived from an EMBL/GenBank/DDBJ whole genome shotgun (WGS) entry which is preliminary data.</text>
</comment>
<feature type="non-terminal residue" evidence="2">
    <location>
        <position position="1"/>
    </location>
</feature>
<evidence type="ECO:0000313" key="3">
    <source>
        <dbReference type="Proteomes" id="UP000601435"/>
    </source>
</evidence>
<feature type="region of interest" description="Disordered" evidence="1">
    <location>
        <begin position="205"/>
        <end position="244"/>
    </location>
</feature>
<dbReference type="Proteomes" id="UP000601435">
    <property type="component" value="Unassembled WGS sequence"/>
</dbReference>
<dbReference type="EMBL" id="CAJNJA010004458">
    <property type="protein sequence ID" value="CAE7180035.1"/>
    <property type="molecule type" value="Genomic_DNA"/>
</dbReference>
<sequence>ADEPPPGRLSTTITTEEFTKLTHKLFAGYKEADIQAILKRSIVFVFGKHAVYLRLPNKDMAAPIHRILMDNIHADLFSDRDKPFYAKYKTGIEEVPPTFEEDVHCEQSLILHGIAELALAGNPSTYIDNVNTKLAQKLQDMSRVTRTRWVPGSPSSEEDDSTRYSGPVVPHAAPPPGAPRVRLGTFVYPSPARRVRMKSATVPIESSCAEPSEDAKAESAVAVEQDHAEKPLSGDEEAACAMHS</sequence>
<keyword evidence="3" id="KW-1185">Reference proteome</keyword>
<proteinExistence type="predicted"/>
<dbReference type="AlphaFoldDB" id="A0A812IRR4"/>
<evidence type="ECO:0000256" key="1">
    <source>
        <dbReference type="SAM" id="MobiDB-lite"/>
    </source>
</evidence>
<gene>
    <name evidence="2" type="ORF">SNEC2469_LOCUS692</name>
</gene>
<feature type="region of interest" description="Disordered" evidence="1">
    <location>
        <begin position="145"/>
        <end position="177"/>
    </location>
</feature>
<accession>A0A812IRR4</accession>
<organism evidence="2 3">
    <name type="scientific">Symbiodinium necroappetens</name>
    <dbReference type="NCBI Taxonomy" id="1628268"/>
    <lineage>
        <taxon>Eukaryota</taxon>
        <taxon>Sar</taxon>
        <taxon>Alveolata</taxon>
        <taxon>Dinophyceae</taxon>
        <taxon>Suessiales</taxon>
        <taxon>Symbiodiniaceae</taxon>
        <taxon>Symbiodinium</taxon>
    </lineage>
</organism>
<name>A0A812IRR4_9DINO</name>